<dbReference type="AlphaFoldDB" id="A0AB38D0Q5"/>
<protein>
    <recommendedName>
        <fullName evidence="3">Bacteriophage protein</fullName>
    </recommendedName>
</protein>
<comment type="caution">
    <text evidence="1">The sequence shown here is derived from an EMBL/GenBank/DDBJ whole genome shotgun (WGS) entry which is preliminary data.</text>
</comment>
<reference evidence="1 2" key="1">
    <citation type="submission" date="2016-11" db="EMBL/GenBank/DDBJ databases">
        <authorList>
            <consortium name="Pathogen Informatics"/>
        </authorList>
    </citation>
    <scope>NUCLEOTIDE SEQUENCE [LARGE SCALE GENOMIC DNA]</scope>
    <source>
        <strain evidence="1 2">104</strain>
    </source>
</reference>
<name>A0AB38D0Q5_9MYCO</name>
<gene>
    <name evidence="1" type="ORF">SAMEA2070301_03070</name>
</gene>
<proteinExistence type="predicted"/>
<evidence type="ECO:0008006" key="3">
    <source>
        <dbReference type="Google" id="ProtNLM"/>
    </source>
</evidence>
<accession>A0AB38D0Q5</accession>
<dbReference type="EMBL" id="FSHM01000004">
    <property type="protein sequence ID" value="SIB16261.1"/>
    <property type="molecule type" value="Genomic_DNA"/>
</dbReference>
<dbReference type="RefSeq" id="WP_074292877.1">
    <property type="nucleotide sequence ID" value="NZ_FSFF01000001.1"/>
</dbReference>
<sequence>MSWSIGKYKNTLRMSDKVAQRLIAEAKENGQSLYYSDEDGLSLDPDAMEWMDFFWDDWAIAALNDPSVNGDVVFLCADGDQAGQIWGYRFTAGHMVKLSADVHLTETE</sequence>
<evidence type="ECO:0000313" key="1">
    <source>
        <dbReference type="EMBL" id="SIB16261.1"/>
    </source>
</evidence>
<evidence type="ECO:0000313" key="2">
    <source>
        <dbReference type="Proteomes" id="UP000185210"/>
    </source>
</evidence>
<dbReference type="Proteomes" id="UP000185210">
    <property type="component" value="Unassembled WGS sequence"/>
</dbReference>
<organism evidence="1 2">
    <name type="scientific">Mycobacteroides abscessus subsp. abscessus</name>
    <dbReference type="NCBI Taxonomy" id="1185650"/>
    <lineage>
        <taxon>Bacteria</taxon>
        <taxon>Bacillati</taxon>
        <taxon>Actinomycetota</taxon>
        <taxon>Actinomycetes</taxon>
        <taxon>Mycobacteriales</taxon>
        <taxon>Mycobacteriaceae</taxon>
        <taxon>Mycobacteroides</taxon>
        <taxon>Mycobacteroides abscessus</taxon>
    </lineage>
</organism>